<keyword evidence="4 10" id="KW-0963">Cytoplasm</keyword>
<dbReference type="GO" id="GO:0005829">
    <property type="term" value="C:cytosol"/>
    <property type="evidence" value="ECO:0007669"/>
    <property type="project" value="TreeGrafter"/>
</dbReference>
<dbReference type="OrthoDB" id="9789811at2"/>
<comment type="subcellular location">
    <subcellularLocation>
        <location evidence="1 10">Cytoplasm</location>
    </subcellularLocation>
</comment>
<evidence type="ECO:0000256" key="11">
    <source>
        <dbReference type="RuleBase" id="RU000639"/>
    </source>
</evidence>
<evidence type="ECO:0000256" key="2">
    <source>
        <dbReference type="ARBA" id="ARBA00009054"/>
    </source>
</evidence>
<name>A0A1A6C707_9GAMM</name>
<evidence type="ECO:0000313" key="14">
    <source>
        <dbReference type="EMBL" id="OBS10330.1"/>
    </source>
</evidence>
<dbReference type="Gene3D" id="3.90.20.20">
    <property type="match status" value="1"/>
</dbReference>
<dbReference type="STRING" id="160660.BJI67_09900"/>
<dbReference type="SUPFAM" id="SSF58014">
    <property type="entry name" value="Coiled-coil domain of nucleotide exchange factor GrpE"/>
    <property type="match status" value="1"/>
</dbReference>
<dbReference type="GO" id="GO:0051087">
    <property type="term" value="F:protein-folding chaperone binding"/>
    <property type="evidence" value="ECO:0007669"/>
    <property type="project" value="InterPro"/>
</dbReference>
<dbReference type="SUPFAM" id="SSF51064">
    <property type="entry name" value="Head domain of nucleotide exchange factor GrpE"/>
    <property type="match status" value="1"/>
</dbReference>
<dbReference type="AlphaFoldDB" id="A0A1A6C707"/>
<dbReference type="PANTHER" id="PTHR21237">
    <property type="entry name" value="GRPE PROTEIN"/>
    <property type="match status" value="1"/>
</dbReference>
<proteinExistence type="inferred from homology"/>
<evidence type="ECO:0000256" key="5">
    <source>
        <dbReference type="ARBA" id="ARBA00023016"/>
    </source>
</evidence>
<comment type="function">
    <text evidence="7 10 11">Participates actively in the response to hyperosmotic and heat shock by preventing the aggregation of stress-denatured proteins, in association with DnaK and GrpE. It is the nucleotide exchange factor for DnaK and may function as a thermosensor. Unfolded proteins bind initially to DnaJ; upon interaction with the DnaJ-bound protein, DnaK hydrolyzes its bound ATP, resulting in the formation of a stable complex. GrpE releases ADP from DnaK; ATP binding to DnaK triggers the release of the substrate protein, thus completing the reaction cycle. Several rounds of ATP-dependent interactions between DnaJ, DnaK and GrpE are required for fully efficient folding.</text>
</comment>
<evidence type="ECO:0000256" key="4">
    <source>
        <dbReference type="ARBA" id="ARBA00022490"/>
    </source>
</evidence>
<accession>A0A1A6C707</accession>
<dbReference type="FunFam" id="2.30.22.10:FF:000001">
    <property type="entry name" value="Protein GrpE"/>
    <property type="match status" value="1"/>
</dbReference>
<comment type="subunit">
    <text evidence="3 10">Homodimer.</text>
</comment>
<sequence>MSQIPPQNGDNTSDEAEKPSVGEQPVQAENVDAMEALHRDLQEMKDKAQTHWDQFVRAQAELDNLRKRAERDLANAHKYALERFANELLPVKDSLELGMGAADGADAVASIREGMELTLRMFGQVLAKFGIEEVNPVGERFDPERHQAMTMQPSGEQPPNTVLGVMQKGYVLNDRLLRPAMVVVSKAPD</sequence>
<organism evidence="14 15">
    <name type="scientific">Acidihalobacter prosperus</name>
    <dbReference type="NCBI Taxonomy" id="160660"/>
    <lineage>
        <taxon>Bacteria</taxon>
        <taxon>Pseudomonadati</taxon>
        <taxon>Pseudomonadota</taxon>
        <taxon>Gammaproteobacteria</taxon>
        <taxon>Chromatiales</taxon>
        <taxon>Ectothiorhodospiraceae</taxon>
        <taxon>Acidihalobacter</taxon>
    </lineage>
</organism>
<dbReference type="PROSITE" id="PS01071">
    <property type="entry name" value="GRPE"/>
    <property type="match status" value="1"/>
</dbReference>
<reference evidence="14 15" key="1">
    <citation type="journal article" date="2014" name="Genome Announc.">
        <title>Draft Genome Sequence of the Iron-Oxidizing, Acidophilic, and Halotolerant 'Thiobacillus prosperus' Type Strain DSM 5130.</title>
        <authorList>
            <person name="Ossandon F.J."/>
            <person name="Cardenas J.P."/>
            <person name="Corbett M."/>
            <person name="Quatrini R."/>
            <person name="Holmes D.S."/>
            <person name="Watkin E."/>
        </authorList>
    </citation>
    <scope>NUCLEOTIDE SEQUENCE [LARGE SCALE GENOMIC DNA]</scope>
    <source>
        <strain evidence="14 15">DSM 5130</strain>
    </source>
</reference>
<keyword evidence="15" id="KW-1185">Reference proteome</keyword>
<evidence type="ECO:0000256" key="3">
    <source>
        <dbReference type="ARBA" id="ARBA00011738"/>
    </source>
</evidence>
<dbReference type="CDD" id="cd00446">
    <property type="entry name" value="GrpE"/>
    <property type="match status" value="1"/>
</dbReference>
<dbReference type="Proteomes" id="UP000029273">
    <property type="component" value="Unassembled WGS sequence"/>
</dbReference>
<feature type="region of interest" description="Disordered" evidence="13">
    <location>
        <begin position="1"/>
        <end position="29"/>
    </location>
</feature>
<dbReference type="Gene3D" id="2.30.22.10">
    <property type="entry name" value="Head domain of nucleotide exchange factor GrpE"/>
    <property type="match status" value="1"/>
</dbReference>
<dbReference type="GO" id="GO:0042803">
    <property type="term" value="F:protein homodimerization activity"/>
    <property type="evidence" value="ECO:0007669"/>
    <property type="project" value="InterPro"/>
</dbReference>
<dbReference type="NCBIfam" id="NF010737">
    <property type="entry name" value="PRK14139.1"/>
    <property type="match status" value="1"/>
</dbReference>
<comment type="similarity">
    <text evidence="2 10 12">Belongs to the GrpE family.</text>
</comment>
<dbReference type="InterPro" id="IPR009012">
    <property type="entry name" value="GrpE_head"/>
</dbReference>
<protein>
    <recommendedName>
        <fullName evidence="8 10">Protein GrpE</fullName>
    </recommendedName>
    <alternativeName>
        <fullName evidence="9 10">HSP-70 cofactor</fullName>
    </alternativeName>
</protein>
<evidence type="ECO:0000256" key="7">
    <source>
        <dbReference type="ARBA" id="ARBA00053401"/>
    </source>
</evidence>
<evidence type="ECO:0000313" key="15">
    <source>
        <dbReference type="Proteomes" id="UP000029273"/>
    </source>
</evidence>
<dbReference type="EMBL" id="JQSG02000001">
    <property type="protein sequence ID" value="OBS10330.1"/>
    <property type="molecule type" value="Genomic_DNA"/>
</dbReference>
<evidence type="ECO:0000256" key="9">
    <source>
        <dbReference type="ARBA" id="ARBA00076414"/>
    </source>
</evidence>
<keyword evidence="6 10" id="KW-0143">Chaperone</keyword>
<evidence type="ECO:0000256" key="6">
    <source>
        <dbReference type="ARBA" id="ARBA00023186"/>
    </source>
</evidence>
<evidence type="ECO:0000256" key="12">
    <source>
        <dbReference type="RuleBase" id="RU004478"/>
    </source>
</evidence>
<dbReference type="NCBIfam" id="NF010748">
    <property type="entry name" value="PRK14150.1"/>
    <property type="match status" value="1"/>
</dbReference>
<evidence type="ECO:0000256" key="8">
    <source>
        <dbReference type="ARBA" id="ARBA00072274"/>
    </source>
</evidence>
<keyword evidence="5 10" id="KW-0346">Stress response</keyword>
<comment type="caution">
    <text evidence="14">The sequence shown here is derived from an EMBL/GenBank/DDBJ whole genome shotgun (WGS) entry which is preliminary data.</text>
</comment>
<dbReference type="Pfam" id="PF01025">
    <property type="entry name" value="GrpE"/>
    <property type="match status" value="1"/>
</dbReference>
<dbReference type="InterPro" id="IPR000740">
    <property type="entry name" value="GrpE"/>
</dbReference>
<dbReference type="GO" id="GO:0006457">
    <property type="term" value="P:protein folding"/>
    <property type="evidence" value="ECO:0007669"/>
    <property type="project" value="InterPro"/>
</dbReference>
<evidence type="ECO:0000256" key="13">
    <source>
        <dbReference type="SAM" id="MobiDB-lite"/>
    </source>
</evidence>
<dbReference type="GO" id="GO:0000774">
    <property type="term" value="F:adenyl-nucleotide exchange factor activity"/>
    <property type="evidence" value="ECO:0007669"/>
    <property type="project" value="InterPro"/>
</dbReference>
<dbReference type="HAMAP" id="MF_01151">
    <property type="entry name" value="GrpE"/>
    <property type="match status" value="1"/>
</dbReference>
<dbReference type="NCBIfam" id="NF010738">
    <property type="entry name" value="PRK14140.1"/>
    <property type="match status" value="1"/>
</dbReference>
<dbReference type="RefSeq" id="WP_065089054.1">
    <property type="nucleotide sequence ID" value="NZ_JQSG02000001.1"/>
</dbReference>
<evidence type="ECO:0000256" key="1">
    <source>
        <dbReference type="ARBA" id="ARBA00004496"/>
    </source>
</evidence>
<dbReference type="InterPro" id="IPR013805">
    <property type="entry name" value="GrpE_CC"/>
</dbReference>
<dbReference type="GO" id="GO:0051082">
    <property type="term" value="F:unfolded protein binding"/>
    <property type="evidence" value="ECO:0007669"/>
    <property type="project" value="TreeGrafter"/>
</dbReference>
<dbReference type="PRINTS" id="PR00773">
    <property type="entry name" value="GRPEPROTEIN"/>
</dbReference>
<gene>
    <name evidence="10" type="primary">grpE</name>
    <name evidence="14" type="ORF">Thpro_020046</name>
</gene>
<dbReference type="PANTHER" id="PTHR21237:SF23">
    <property type="entry name" value="GRPE PROTEIN HOMOLOG, MITOCHONDRIAL"/>
    <property type="match status" value="1"/>
</dbReference>
<evidence type="ECO:0000256" key="10">
    <source>
        <dbReference type="HAMAP-Rule" id="MF_01151"/>
    </source>
</evidence>
<feature type="compositionally biased region" description="Polar residues" evidence="13">
    <location>
        <begin position="1"/>
        <end position="11"/>
    </location>
</feature>